<dbReference type="AlphaFoldDB" id="A0AAD1RL23"/>
<evidence type="ECO:0000256" key="5">
    <source>
        <dbReference type="ARBA" id="ARBA00023040"/>
    </source>
</evidence>
<evidence type="ECO:0000256" key="2">
    <source>
        <dbReference type="ARBA" id="ARBA00022475"/>
    </source>
</evidence>
<keyword evidence="2" id="KW-1003">Cell membrane</keyword>
<dbReference type="EMBL" id="OW240914">
    <property type="protein sequence ID" value="CAH2272514.1"/>
    <property type="molecule type" value="Genomic_DNA"/>
</dbReference>
<dbReference type="SUPFAM" id="SSF81321">
    <property type="entry name" value="Family A G protein-coupled receptor-like"/>
    <property type="match status" value="1"/>
</dbReference>
<keyword evidence="4" id="KW-0552">Olfaction</keyword>
<keyword evidence="7" id="KW-1133">Transmembrane helix</keyword>
<organism evidence="8 9">
    <name type="scientific">Pelobates cultripes</name>
    <name type="common">Western spadefoot toad</name>
    <dbReference type="NCBI Taxonomy" id="61616"/>
    <lineage>
        <taxon>Eukaryota</taxon>
        <taxon>Metazoa</taxon>
        <taxon>Chordata</taxon>
        <taxon>Craniata</taxon>
        <taxon>Vertebrata</taxon>
        <taxon>Euteleostomi</taxon>
        <taxon>Amphibia</taxon>
        <taxon>Batrachia</taxon>
        <taxon>Anura</taxon>
        <taxon>Pelobatoidea</taxon>
        <taxon>Pelobatidae</taxon>
        <taxon>Pelobates</taxon>
    </lineage>
</organism>
<dbReference type="GO" id="GO:0004930">
    <property type="term" value="F:G protein-coupled receptor activity"/>
    <property type="evidence" value="ECO:0007669"/>
    <property type="project" value="UniProtKB-KW"/>
</dbReference>
<comment type="subcellular location">
    <subcellularLocation>
        <location evidence="1">Cell membrane</location>
        <topology evidence="1">Multi-pass membrane protein</topology>
    </subcellularLocation>
</comment>
<name>A0AAD1RL23_PELCU</name>
<feature type="non-terminal residue" evidence="8">
    <location>
        <position position="1"/>
    </location>
</feature>
<dbReference type="GO" id="GO:0007608">
    <property type="term" value="P:sensory perception of smell"/>
    <property type="evidence" value="ECO:0007669"/>
    <property type="project" value="UniProtKB-KW"/>
</dbReference>
<dbReference type="Proteomes" id="UP001295444">
    <property type="component" value="Chromosome 03"/>
</dbReference>
<keyword evidence="9" id="KW-1185">Reference proteome</keyword>
<evidence type="ECO:0000256" key="6">
    <source>
        <dbReference type="ARBA" id="ARBA00023170"/>
    </source>
</evidence>
<accession>A0AAD1RL23</accession>
<keyword evidence="7" id="KW-0812">Transmembrane</keyword>
<dbReference type="InterPro" id="IPR050939">
    <property type="entry name" value="Olfactory_GPCR1"/>
</dbReference>
<evidence type="ECO:0000256" key="1">
    <source>
        <dbReference type="ARBA" id="ARBA00004651"/>
    </source>
</evidence>
<reference evidence="8" key="1">
    <citation type="submission" date="2022-03" db="EMBL/GenBank/DDBJ databases">
        <authorList>
            <person name="Alioto T."/>
            <person name="Alioto T."/>
            <person name="Gomez Garrido J."/>
        </authorList>
    </citation>
    <scope>NUCLEOTIDE SEQUENCE</scope>
</reference>
<evidence type="ECO:0000313" key="9">
    <source>
        <dbReference type="Proteomes" id="UP001295444"/>
    </source>
</evidence>
<proteinExistence type="predicted"/>
<evidence type="ECO:0000256" key="3">
    <source>
        <dbReference type="ARBA" id="ARBA00022606"/>
    </source>
</evidence>
<keyword evidence="6" id="KW-0675">Receptor</keyword>
<evidence type="ECO:0000313" key="8">
    <source>
        <dbReference type="EMBL" id="CAH2272514.1"/>
    </source>
</evidence>
<feature type="non-terminal residue" evidence="8">
    <location>
        <position position="60"/>
    </location>
</feature>
<gene>
    <name evidence="8" type="ORF">PECUL_23A027632</name>
</gene>
<protein>
    <recommendedName>
        <fullName evidence="10">Olfactory receptor</fullName>
    </recommendedName>
</protein>
<keyword evidence="7" id="KW-0472">Membrane</keyword>
<keyword evidence="5" id="KW-0297">G-protein coupled receptor</keyword>
<sequence length="60" mass="6721">WTNIVLSLPLVILPLSFIFYTYISIFITISRISTSCGKLKSFSTCSSHLIVVSTYYGVLI</sequence>
<feature type="transmembrane region" description="Helical" evidence="7">
    <location>
        <begin position="6"/>
        <end position="29"/>
    </location>
</feature>
<evidence type="ECO:0000256" key="7">
    <source>
        <dbReference type="SAM" id="Phobius"/>
    </source>
</evidence>
<dbReference type="PANTHER" id="PTHR24242:SF253">
    <property type="entry name" value="OLFACTORY RECEPTOR-RELATED"/>
    <property type="match status" value="1"/>
</dbReference>
<dbReference type="PANTHER" id="PTHR24242">
    <property type="entry name" value="G-PROTEIN COUPLED RECEPTOR"/>
    <property type="match status" value="1"/>
</dbReference>
<keyword evidence="3" id="KW-0716">Sensory transduction</keyword>
<dbReference type="GO" id="GO:0005886">
    <property type="term" value="C:plasma membrane"/>
    <property type="evidence" value="ECO:0007669"/>
    <property type="project" value="UniProtKB-SubCell"/>
</dbReference>
<evidence type="ECO:0000256" key="4">
    <source>
        <dbReference type="ARBA" id="ARBA00022725"/>
    </source>
</evidence>
<evidence type="ECO:0008006" key="10">
    <source>
        <dbReference type="Google" id="ProtNLM"/>
    </source>
</evidence>
<keyword evidence="5" id="KW-0807">Transducer</keyword>